<dbReference type="Gene3D" id="1.20.1070.10">
    <property type="entry name" value="Rhodopsin 7-helix transmembrane proteins"/>
    <property type="match status" value="1"/>
</dbReference>
<organism evidence="2 3">
    <name type="scientific">Amphimedon queenslandica</name>
    <name type="common">Sponge</name>
    <dbReference type="NCBI Taxonomy" id="400682"/>
    <lineage>
        <taxon>Eukaryota</taxon>
        <taxon>Metazoa</taxon>
        <taxon>Porifera</taxon>
        <taxon>Demospongiae</taxon>
        <taxon>Heteroscleromorpha</taxon>
        <taxon>Haplosclerida</taxon>
        <taxon>Niphatidae</taxon>
        <taxon>Amphimedon</taxon>
    </lineage>
</organism>
<keyword evidence="1" id="KW-1133">Transmembrane helix</keyword>
<evidence type="ECO:0000313" key="3">
    <source>
        <dbReference type="Proteomes" id="UP000007879"/>
    </source>
</evidence>
<keyword evidence="1" id="KW-0812">Transmembrane</keyword>
<reference evidence="3" key="1">
    <citation type="journal article" date="2010" name="Nature">
        <title>The Amphimedon queenslandica genome and the evolution of animal complexity.</title>
        <authorList>
            <person name="Srivastava M."/>
            <person name="Simakov O."/>
            <person name="Chapman J."/>
            <person name="Fahey B."/>
            <person name="Gauthier M.E."/>
            <person name="Mitros T."/>
            <person name="Richards G.S."/>
            <person name="Conaco C."/>
            <person name="Dacre M."/>
            <person name="Hellsten U."/>
            <person name="Larroux C."/>
            <person name="Putnam N.H."/>
            <person name="Stanke M."/>
            <person name="Adamska M."/>
            <person name="Darling A."/>
            <person name="Degnan S.M."/>
            <person name="Oakley T.H."/>
            <person name="Plachetzki D.C."/>
            <person name="Zhai Y."/>
            <person name="Adamski M."/>
            <person name="Calcino A."/>
            <person name="Cummins S.F."/>
            <person name="Goodstein D.M."/>
            <person name="Harris C."/>
            <person name="Jackson D.J."/>
            <person name="Leys S.P."/>
            <person name="Shu S."/>
            <person name="Woodcroft B.J."/>
            <person name="Vervoort M."/>
            <person name="Kosik K.S."/>
            <person name="Manning G."/>
            <person name="Degnan B.M."/>
            <person name="Rokhsar D.S."/>
        </authorList>
    </citation>
    <scope>NUCLEOTIDE SEQUENCE [LARGE SCALE GENOMIC DNA]</scope>
</reference>
<dbReference type="EnsemblMetazoa" id="XM_019999318.1">
    <property type="protein sequence ID" value="XP_019854877.1"/>
    <property type="gene ID" value="LOC109583831"/>
</dbReference>
<feature type="transmembrane region" description="Helical" evidence="1">
    <location>
        <begin position="110"/>
        <end position="131"/>
    </location>
</feature>
<feature type="transmembrane region" description="Helical" evidence="1">
    <location>
        <begin position="12"/>
        <end position="29"/>
    </location>
</feature>
<evidence type="ECO:0000256" key="1">
    <source>
        <dbReference type="SAM" id="Phobius"/>
    </source>
</evidence>
<dbReference type="RefSeq" id="XP_019854877.1">
    <property type="nucleotide sequence ID" value="XM_019999318.1"/>
</dbReference>
<dbReference type="KEGG" id="aqu:109583831"/>
<dbReference type="Proteomes" id="UP000007879">
    <property type="component" value="Unassembled WGS sequence"/>
</dbReference>
<keyword evidence="3" id="KW-1185">Reference proteome</keyword>
<dbReference type="AlphaFoldDB" id="A0AAN0JDQ7"/>
<sequence>MRFYSITLPMDVLFATGVIMLIIVLWTMRNKTTFLNKKSHTKLSTAEKKILLVFTVFTIFGAFTIGHESSTDATSDKFEAALEEYFECEAFGHIPGKCDRGTIEKIRRPYFSAIAYILMSLIPLSILNFILKWSSVKSARNKVVNLTKRCFSFLHRACESVPDELSSKSDKSTNSKNSAV</sequence>
<evidence type="ECO:0000313" key="2">
    <source>
        <dbReference type="EnsemblMetazoa" id="XP_019854877.1"/>
    </source>
</evidence>
<proteinExistence type="predicted"/>
<protein>
    <submittedName>
        <fullName evidence="2">Uncharacterized protein</fullName>
    </submittedName>
</protein>
<accession>A0AAN0JDQ7</accession>
<name>A0AAN0JDQ7_AMPQE</name>
<keyword evidence="1" id="KW-0472">Membrane</keyword>
<dbReference type="GeneID" id="109583831"/>
<reference evidence="2" key="2">
    <citation type="submission" date="2024-06" db="UniProtKB">
        <authorList>
            <consortium name="EnsemblMetazoa"/>
        </authorList>
    </citation>
    <scope>IDENTIFICATION</scope>
</reference>
<feature type="transmembrane region" description="Helical" evidence="1">
    <location>
        <begin position="50"/>
        <end position="67"/>
    </location>
</feature>